<feature type="non-terminal residue" evidence="1">
    <location>
        <position position="130"/>
    </location>
</feature>
<sequence>EAWKILGLSMTGNKGILDDRIMGLYGMDEAAVWRAAKGHRRVVKQSVTGSARFECSAAEAARAGAASFRAGRGTAAALIANFVAADSNAHLDGDVDSDDDGSSTTDGDGCGKFGVNGAGALQGNTTFCME</sequence>
<keyword evidence="2" id="KW-1185">Reference proteome</keyword>
<reference evidence="1 2" key="1">
    <citation type="journal article" date="2023" name="Commun. Biol.">
        <title>Reorganization of the ancestral sex-determining regions during the evolution of trioecy in Pleodorina starrii.</title>
        <authorList>
            <person name="Takahashi K."/>
            <person name="Suzuki S."/>
            <person name="Kawai-Toyooka H."/>
            <person name="Yamamoto K."/>
            <person name="Hamaji T."/>
            <person name="Ootsuki R."/>
            <person name="Yamaguchi H."/>
            <person name="Kawachi M."/>
            <person name="Higashiyama T."/>
            <person name="Nozaki H."/>
        </authorList>
    </citation>
    <scope>NUCLEOTIDE SEQUENCE [LARGE SCALE GENOMIC DNA]</scope>
    <source>
        <strain evidence="1 2">NIES-4479</strain>
    </source>
</reference>
<evidence type="ECO:0000313" key="2">
    <source>
        <dbReference type="Proteomes" id="UP001165080"/>
    </source>
</evidence>
<evidence type="ECO:0000313" key="1">
    <source>
        <dbReference type="EMBL" id="GLC58880.1"/>
    </source>
</evidence>
<proteinExistence type="predicted"/>
<accession>A0A9W6BW07</accession>
<feature type="non-terminal residue" evidence="1">
    <location>
        <position position="1"/>
    </location>
</feature>
<dbReference type="Proteomes" id="UP001165080">
    <property type="component" value="Unassembled WGS sequence"/>
</dbReference>
<comment type="caution">
    <text evidence="1">The sequence shown here is derived from an EMBL/GenBank/DDBJ whole genome shotgun (WGS) entry which is preliminary data.</text>
</comment>
<gene>
    <name evidence="1" type="primary">PLEST011370</name>
    <name evidence="1" type="ORF">PLESTB_001411000</name>
</gene>
<name>A0A9W6BW07_9CHLO</name>
<organism evidence="1 2">
    <name type="scientific">Pleodorina starrii</name>
    <dbReference type="NCBI Taxonomy" id="330485"/>
    <lineage>
        <taxon>Eukaryota</taxon>
        <taxon>Viridiplantae</taxon>
        <taxon>Chlorophyta</taxon>
        <taxon>core chlorophytes</taxon>
        <taxon>Chlorophyceae</taxon>
        <taxon>CS clade</taxon>
        <taxon>Chlamydomonadales</taxon>
        <taxon>Volvocaceae</taxon>
        <taxon>Pleodorina</taxon>
    </lineage>
</organism>
<dbReference type="AlphaFoldDB" id="A0A9W6BW07"/>
<dbReference type="EMBL" id="BRXU01000024">
    <property type="protein sequence ID" value="GLC58880.1"/>
    <property type="molecule type" value="Genomic_DNA"/>
</dbReference>
<protein>
    <submittedName>
        <fullName evidence="1">Uncharacterized protein</fullName>
    </submittedName>
</protein>